<evidence type="ECO:0000256" key="2">
    <source>
        <dbReference type="ARBA" id="ARBA00022692"/>
    </source>
</evidence>
<keyword evidence="7" id="KW-0328">Glycosyltransferase</keyword>
<feature type="transmembrane region" description="Helical" evidence="6">
    <location>
        <begin position="187"/>
        <end position="208"/>
    </location>
</feature>
<reference evidence="7 8" key="1">
    <citation type="submission" date="2012-06" db="EMBL/GenBank/DDBJ databases">
        <title>Complete genome sequence of Corynebacterium terpenotabidum Y-11 (=DSM 44721).</title>
        <authorList>
            <person name="Ruckert C."/>
            <person name="Albersmeier A."/>
            <person name="Al-Dilaimi A."/>
            <person name="Szczepanowski R."/>
            <person name="Kalinowski J."/>
        </authorList>
    </citation>
    <scope>NUCLEOTIDE SEQUENCE [LARGE SCALE GENOMIC DNA]</scope>
    <source>
        <strain evidence="7 8">Y-11</strain>
    </source>
</reference>
<comment type="subcellular location">
    <subcellularLocation>
        <location evidence="1">Membrane</location>
        <topology evidence="1">Multi-pass membrane protein</topology>
    </subcellularLocation>
</comment>
<evidence type="ECO:0000256" key="4">
    <source>
        <dbReference type="ARBA" id="ARBA00023136"/>
    </source>
</evidence>
<keyword evidence="7" id="KW-0808">Transferase</keyword>
<dbReference type="NCBIfam" id="NF008978">
    <property type="entry name" value="PRK12324.1-4"/>
    <property type="match status" value="1"/>
</dbReference>
<keyword evidence="4 6" id="KW-0472">Membrane</keyword>
<feature type="transmembrane region" description="Helical" evidence="6">
    <location>
        <begin position="255"/>
        <end position="278"/>
    </location>
</feature>
<dbReference type="eggNOG" id="COG0382">
    <property type="taxonomic scope" value="Bacteria"/>
</dbReference>
<feature type="transmembrane region" description="Helical" evidence="6">
    <location>
        <begin position="214"/>
        <end position="234"/>
    </location>
</feature>
<name>S4X9R0_9CORY</name>
<dbReference type="PATRIC" id="fig|1200352.3.peg.195"/>
<dbReference type="InterPro" id="IPR044878">
    <property type="entry name" value="UbiA_sf"/>
</dbReference>
<dbReference type="Gene3D" id="1.10.357.140">
    <property type="entry name" value="UbiA prenyltransferase"/>
    <property type="match status" value="1"/>
</dbReference>
<accession>S4X9R0</accession>
<evidence type="ECO:0000313" key="8">
    <source>
        <dbReference type="Proteomes" id="UP000014809"/>
    </source>
</evidence>
<dbReference type="EMBL" id="CP003696">
    <property type="protein sequence ID" value="AGP29852.1"/>
    <property type="molecule type" value="Genomic_DNA"/>
</dbReference>
<feature type="region of interest" description="Disordered" evidence="5">
    <location>
        <begin position="1"/>
        <end position="28"/>
    </location>
</feature>
<evidence type="ECO:0000256" key="3">
    <source>
        <dbReference type="ARBA" id="ARBA00022989"/>
    </source>
</evidence>
<proteinExistence type="predicted"/>
<dbReference type="AlphaFoldDB" id="S4X9R0"/>
<dbReference type="GO" id="GO:0016765">
    <property type="term" value="F:transferase activity, transferring alkyl or aryl (other than methyl) groups"/>
    <property type="evidence" value="ECO:0007669"/>
    <property type="project" value="InterPro"/>
</dbReference>
<feature type="transmembrane region" description="Helical" evidence="6">
    <location>
        <begin position="328"/>
        <end position="346"/>
    </location>
</feature>
<dbReference type="KEGG" id="cter:A606_00985"/>
<dbReference type="HOGENOM" id="CLU_029423_0_0_11"/>
<feature type="transmembrane region" description="Helical" evidence="6">
    <location>
        <begin position="66"/>
        <end position="84"/>
    </location>
</feature>
<organism evidence="7 8">
    <name type="scientific">Corynebacterium terpenotabidum Y-11</name>
    <dbReference type="NCBI Taxonomy" id="1200352"/>
    <lineage>
        <taxon>Bacteria</taxon>
        <taxon>Bacillati</taxon>
        <taxon>Actinomycetota</taxon>
        <taxon>Actinomycetes</taxon>
        <taxon>Mycobacteriales</taxon>
        <taxon>Corynebacteriaceae</taxon>
        <taxon>Corynebacterium</taxon>
    </lineage>
</organism>
<sequence length="350" mass="37718">MIPHDPSSEAEGGFLGSEPHTSGLDNDSAAWTERNTATSTDGEGKTPRAPKNLPEAMIKAMRPKQWVKNILVVAAPAAAGGEMLFHGEVILDIIIAFVVFCLGASSIYLVNDARDVEADRVHPTKRFRPIAAGVLPVPMAYTMAVVLIVAAIGLSFLASSGPGLAIVIAIYIALQLGYCFGWKHQPVIDIALVSSGFMLRTMAGGVAADIDLSQWFLLIAAFGSLFMAAGKRYAELKLAMRSGAKIRKSLESYTPTYLRFVWTMAATGVVVFYALWGFDMSQQHPGHASVWYQVSMVPFTVAILRYAADVDRGEGGAPDEIALKDRTLQALALIWVVIIAMAVYIIPEIS</sequence>
<evidence type="ECO:0000313" key="7">
    <source>
        <dbReference type="EMBL" id="AGP29852.1"/>
    </source>
</evidence>
<dbReference type="Proteomes" id="UP000014809">
    <property type="component" value="Chromosome"/>
</dbReference>
<protein>
    <submittedName>
        <fullName evidence="7">Phosphoribose diphosphate:decaprenyl-phosphate phosphoribosyltransferase</fullName>
    </submittedName>
</protein>
<keyword evidence="8" id="KW-1185">Reference proteome</keyword>
<feature type="transmembrane region" description="Helical" evidence="6">
    <location>
        <begin position="290"/>
        <end position="308"/>
    </location>
</feature>
<dbReference type="GO" id="GO:0016020">
    <property type="term" value="C:membrane"/>
    <property type="evidence" value="ECO:0007669"/>
    <property type="project" value="UniProtKB-SubCell"/>
</dbReference>
<dbReference type="Pfam" id="PF01040">
    <property type="entry name" value="UbiA"/>
    <property type="match status" value="1"/>
</dbReference>
<keyword evidence="2 6" id="KW-0812">Transmembrane</keyword>
<feature type="transmembrane region" description="Helical" evidence="6">
    <location>
        <begin position="130"/>
        <end position="157"/>
    </location>
</feature>
<dbReference type="OrthoDB" id="9803632at2"/>
<dbReference type="InterPro" id="IPR000537">
    <property type="entry name" value="UbiA_prenyltransferase"/>
</dbReference>
<evidence type="ECO:0000256" key="5">
    <source>
        <dbReference type="SAM" id="MobiDB-lite"/>
    </source>
</evidence>
<gene>
    <name evidence="7" type="ORF">A606_00985</name>
</gene>
<feature type="region of interest" description="Disordered" evidence="5">
    <location>
        <begin position="34"/>
        <end position="53"/>
    </location>
</feature>
<dbReference type="RefSeq" id="WP_020440217.1">
    <property type="nucleotide sequence ID" value="NC_021663.1"/>
</dbReference>
<evidence type="ECO:0000256" key="6">
    <source>
        <dbReference type="SAM" id="Phobius"/>
    </source>
</evidence>
<keyword evidence="3 6" id="KW-1133">Transmembrane helix</keyword>
<dbReference type="GO" id="GO:0016757">
    <property type="term" value="F:glycosyltransferase activity"/>
    <property type="evidence" value="ECO:0007669"/>
    <property type="project" value="UniProtKB-KW"/>
</dbReference>
<dbReference type="CDD" id="cd13963">
    <property type="entry name" value="PT_UbiA_2"/>
    <property type="match status" value="1"/>
</dbReference>
<evidence type="ECO:0000256" key="1">
    <source>
        <dbReference type="ARBA" id="ARBA00004141"/>
    </source>
</evidence>
<feature type="transmembrane region" description="Helical" evidence="6">
    <location>
        <begin position="163"/>
        <end position="180"/>
    </location>
</feature>
<dbReference type="STRING" id="1200352.A606_00985"/>
<feature type="transmembrane region" description="Helical" evidence="6">
    <location>
        <begin position="90"/>
        <end position="110"/>
    </location>
</feature>